<evidence type="ECO:0000256" key="1">
    <source>
        <dbReference type="ARBA" id="ARBA00022723"/>
    </source>
</evidence>
<sequence>MGGMLAESGDEKVVYEAGSRKCIVVKEGMEVEEVMKMVKEIRGADMSEEKLWYSLKYDREMLVAVEGDNDVKIIFKGNDEHGYLYVARNGGPMRQARESVAICTGRVNCRSLGTEGGELPASRLRLGGDTIELSDDDEISIASEDTSDEETTKQDNASEEQSAEKGSVECYSLMFGEYSMELTDSRKLVVKLGQQTCTCRQGQMRGLPCCHALAVIAKANLWVVDECTYRVRDTQVRDVPHASVYRHPGAAQLD</sequence>
<feature type="region of interest" description="Disordered" evidence="5">
    <location>
        <begin position="136"/>
        <end position="165"/>
    </location>
</feature>
<dbReference type="OrthoDB" id="1844242at2759"/>
<accession>A0A9Q1K3G4</accession>
<dbReference type="AlphaFoldDB" id="A0A9Q1K3G4"/>
<evidence type="ECO:0000313" key="8">
    <source>
        <dbReference type="Proteomes" id="UP001153076"/>
    </source>
</evidence>
<dbReference type="PROSITE" id="PS50966">
    <property type="entry name" value="ZF_SWIM"/>
    <property type="match status" value="1"/>
</dbReference>
<dbReference type="SMART" id="SM00575">
    <property type="entry name" value="ZnF_PMZ"/>
    <property type="match status" value="1"/>
</dbReference>
<protein>
    <recommendedName>
        <fullName evidence="6">SWIM-type domain-containing protein</fullName>
    </recommendedName>
</protein>
<reference evidence="7" key="1">
    <citation type="submission" date="2022-04" db="EMBL/GenBank/DDBJ databases">
        <title>Carnegiea gigantea Genome sequencing and assembly v2.</title>
        <authorList>
            <person name="Copetti D."/>
            <person name="Sanderson M.J."/>
            <person name="Burquez A."/>
            <person name="Wojciechowski M.F."/>
        </authorList>
    </citation>
    <scope>NUCLEOTIDE SEQUENCE</scope>
    <source>
        <strain evidence="7">SGP5-SGP5p</strain>
        <tissue evidence="7">Aerial part</tissue>
    </source>
</reference>
<keyword evidence="3" id="KW-0862">Zinc</keyword>
<dbReference type="Pfam" id="PF04434">
    <property type="entry name" value="SWIM"/>
    <property type="match status" value="1"/>
</dbReference>
<feature type="compositionally biased region" description="Acidic residues" evidence="5">
    <location>
        <begin position="136"/>
        <end position="149"/>
    </location>
</feature>
<keyword evidence="2 4" id="KW-0863">Zinc-finger</keyword>
<proteinExistence type="predicted"/>
<keyword evidence="1" id="KW-0479">Metal-binding</keyword>
<organism evidence="7 8">
    <name type="scientific">Carnegiea gigantea</name>
    <dbReference type="NCBI Taxonomy" id="171969"/>
    <lineage>
        <taxon>Eukaryota</taxon>
        <taxon>Viridiplantae</taxon>
        <taxon>Streptophyta</taxon>
        <taxon>Embryophyta</taxon>
        <taxon>Tracheophyta</taxon>
        <taxon>Spermatophyta</taxon>
        <taxon>Magnoliopsida</taxon>
        <taxon>eudicotyledons</taxon>
        <taxon>Gunneridae</taxon>
        <taxon>Pentapetalae</taxon>
        <taxon>Caryophyllales</taxon>
        <taxon>Cactineae</taxon>
        <taxon>Cactaceae</taxon>
        <taxon>Cactoideae</taxon>
        <taxon>Echinocereeae</taxon>
        <taxon>Carnegiea</taxon>
    </lineage>
</organism>
<keyword evidence="8" id="KW-1185">Reference proteome</keyword>
<evidence type="ECO:0000256" key="2">
    <source>
        <dbReference type="ARBA" id="ARBA00022771"/>
    </source>
</evidence>
<evidence type="ECO:0000259" key="6">
    <source>
        <dbReference type="PROSITE" id="PS50966"/>
    </source>
</evidence>
<dbReference type="InterPro" id="IPR007527">
    <property type="entry name" value="Znf_SWIM"/>
</dbReference>
<dbReference type="EMBL" id="JAKOGI010000367">
    <property type="protein sequence ID" value="KAJ8436084.1"/>
    <property type="molecule type" value="Genomic_DNA"/>
</dbReference>
<dbReference type="Proteomes" id="UP001153076">
    <property type="component" value="Unassembled WGS sequence"/>
</dbReference>
<evidence type="ECO:0000256" key="3">
    <source>
        <dbReference type="ARBA" id="ARBA00022833"/>
    </source>
</evidence>
<comment type="caution">
    <text evidence="7">The sequence shown here is derived from an EMBL/GenBank/DDBJ whole genome shotgun (WGS) entry which is preliminary data.</text>
</comment>
<evidence type="ECO:0000256" key="5">
    <source>
        <dbReference type="SAM" id="MobiDB-lite"/>
    </source>
</evidence>
<gene>
    <name evidence="7" type="ORF">Cgig2_000986</name>
</gene>
<name>A0A9Q1K3G4_9CARY</name>
<dbReference type="GO" id="GO:0008270">
    <property type="term" value="F:zinc ion binding"/>
    <property type="evidence" value="ECO:0007669"/>
    <property type="project" value="UniProtKB-KW"/>
</dbReference>
<evidence type="ECO:0000256" key="4">
    <source>
        <dbReference type="PROSITE-ProRule" id="PRU00325"/>
    </source>
</evidence>
<evidence type="ECO:0000313" key="7">
    <source>
        <dbReference type="EMBL" id="KAJ8436084.1"/>
    </source>
</evidence>
<feature type="domain" description="SWIM-type" evidence="6">
    <location>
        <begin position="178"/>
        <end position="220"/>
    </location>
</feature>
<dbReference type="InterPro" id="IPR006564">
    <property type="entry name" value="Znf_PMZ"/>
</dbReference>